<dbReference type="PANTHER" id="PTHR43270:SF8">
    <property type="entry name" value="DI- AND TRIPEPTIDASE DUG2-RELATED"/>
    <property type="match status" value="1"/>
</dbReference>
<evidence type="ECO:0000313" key="8">
    <source>
        <dbReference type="Proteomes" id="UP000320913"/>
    </source>
</evidence>
<dbReference type="GO" id="GO:0006508">
    <property type="term" value="P:proteolysis"/>
    <property type="evidence" value="ECO:0007669"/>
    <property type="project" value="UniProtKB-KW"/>
</dbReference>
<dbReference type="SUPFAM" id="SSF53187">
    <property type="entry name" value="Zn-dependent exopeptidases"/>
    <property type="match status" value="1"/>
</dbReference>
<dbReference type="Pfam" id="PF01546">
    <property type="entry name" value="Peptidase_M20"/>
    <property type="match status" value="1"/>
</dbReference>
<protein>
    <submittedName>
        <fullName evidence="5">M20/M25/M40 family metallo-hydrolase</fullName>
    </submittedName>
</protein>
<sequence>MSAAMADFASIDRYLDDHLEQSLAELTRYAAQPSVAAQNLGMEECARLVSEMLRARGFSVELVPAEGYPVVIAERDGERDKTLLIYNHYDVQPPEPIDLWTSPPFTPTRRDGRLFGRGVSDDKGHLTARLLAIDALLEQAGRLPCRIKFVIEGEEEIGSVHLPGFVRKNRARLRGDACLWEFGYVDHREVPLQYAGLRGICYVELSVECLSRDVHSGVGGSIFPNAAWRLTWALASLKGKDERIRIPGFYDPVRPPTPRDRELMAQAPDMAQDYRERYGVKEYLRGMKGGEELKIAEVFEPTCTICGLDSGYQGPGSKTVLPARASAKVDFRLVPDMTPDQVTKQLRAHLDAGGFADVKIQFLGGNPAGRTDPDHPFLRLVAETARPVYGMPMTIVPMVGGSGPNHAFIQELGVPVATAGFGNPDTRAHAPDENLRVDLYLKHAKHVARMIHAFAEAT</sequence>
<dbReference type="EMBL" id="VBOV01000138">
    <property type="protein sequence ID" value="TMQ58171.1"/>
    <property type="molecule type" value="Genomic_DNA"/>
</dbReference>
<dbReference type="GO" id="GO:0009014">
    <property type="term" value="F:succinyl-diaminopimelate desuccinylase activity"/>
    <property type="evidence" value="ECO:0007669"/>
    <property type="project" value="TreeGrafter"/>
</dbReference>
<dbReference type="InterPro" id="IPR011650">
    <property type="entry name" value="Peptidase_M20_dimer"/>
</dbReference>
<dbReference type="Proteomes" id="UP000320913">
    <property type="component" value="Unassembled WGS sequence"/>
</dbReference>
<evidence type="ECO:0000256" key="3">
    <source>
        <dbReference type="ARBA" id="ARBA00022801"/>
    </source>
</evidence>
<keyword evidence="3 5" id="KW-0378">Hydrolase</keyword>
<dbReference type="Gene3D" id="3.30.70.360">
    <property type="match status" value="1"/>
</dbReference>
<evidence type="ECO:0000313" key="6">
    <source>
        <dbReference type="EMBL" id="TMQ58171.1"/>
    </source>
</evidence>
<dbReference type="GO" id="GO:0005829">
    <property type="term" value="C:cytosol"/>
    <property type="evidence" value="ECO:0007669"/>
    <property type="project" value="TreeGrafter"/>
</dbReference>
<reference evidence="7 8" key="1">
    <citation type="journal article" date="2019" name="Nat. Microbiol.">
        <title>Mediterranean grassland soil C-N compound turnover is dependent on rainfall and depth, and is mediated by genomically divergent microorganisms.</title>
        <authorList>
            <person name="Diamond S."/>
            <person name="Andeer P.F."/>
            <person name="Li Z."/>
            <person name="Crits-Christoph A."/>
            <person name="Burstein D."/>
            <person name="Anantharaman K."/>
            <person name="Lane K.R."/>
            <person name="Thomas B.C."/>
            <person name="Pan C."/>
            <person name="Northen T.R."/>
            <person name="Banfield J.F."/>
        </authorList>
    </citation>
    <scope>NUCLEOTIDE SEQUENCE [LARGE SCALE GENOMIC DNA]</scope>
    <source>
        <strain evidence="5">WS_1</strain>
        <strain evidence="6">WS_5</strain>
    </source>
</reference>
<dbReference type="Proteomes" id="UP000316292">
    <property type="component" value="Unassembled WGS sequence"/>
</dbReference>
<dbReference type="Gene3D" id="3.40.630.10">
    <property type="entry name" value="Zn peptidases"/>
    <property type="match status" value="1"/>
</dbReference>
<dbReference type="GO" id="GO:0009089">
    <property type="term" value="P:lysine biosynthetic process via diaminopimelate"/>
    <property type="evidence" value="ECO:0007669"/>
    <property type="project" value="TreeGrafter"/>
</dbReference>
<keyword evidence="1" id="KW-0645">Protease</keyword>
<evidence type="ECO:0000313" key="7">
    <source>
        <dbReference type="Proteomes" id="UP000316292"/>
    </source>
</evidence>
<dbReference type="AlphaFoldDB" id="A0A538SE58"/>
<dbReference type="GO" id="GO:0008233">
    <property type="term" value="F:peptidase activity"/>
    <property type="evidence" value="ECO:0007669"/>
    <property type="project" value="UniProtKB-KW"/>
</dbReference>
<accession>A0A538SE58</accession>
<evidence type="ECO:0000313" key="5">
    <source>
        <dbReference type="EMBL" id="TMQ49640.1"/>
    </source>
</evidence>
<keyword evidence="2" id="KW-0479">Metal-binding</keyword>
<dbReference type="PANTHER" id="PTHR43270">
    <property type="entry name" value="BETA-ALA-HIS DIPEPTIDASE"/>
    <property type="match status" value="1"/>
</dbReference>
<dbReference type="InterPro" id="IPR051458">
    <property type="entry name" value="Cyt/Met_Dipeptidase"/>
</dbReference>
<dbReference type="InterPro" id="IPR002933">
    <property type="entry name" value="Peptidase_M20"/>
</dbReference>
<dbReference type="EMBL" id="VBOR01000054">
    <property type="protein sequence ID" value="TMQ49640.1"/>
    <property type="molecule type" value="Genomic_DNA"/>
</dbReference>
<organism evidence="5 7">
    <name type="scientific">Eiseniibacteriota bacterium</name>
    <dbReference type="NCBI Taxonomy" id="2212470"/>
    <lineage>
        <taxon>Bacteria</taxon>
        <taxon>Candidatus Eiseniibacteriota</taxon>
    </lineage>
</organism>
<evidence type="ECO:0000259" key="4">
    <source>
        <dbReference type="Pfam" id="PF07687"/>
    </source>
</evidence>
<feature type="domain" description="Peptidase M20 dimerisation" evidence="4">
    <location>
        <begin position="196"/>
        <end position="352"/>
    </location>
</feature>
<evidence type="ECO:0000256" key="1">
    <source>
        <dbReference type="ARBA" id="ARBA00022670"/>
    </source>
</evidence>
<proteinExistence type="predicted"/>
<gene>
    <name evidence="5" type="ORF">E6K71_04220</name>
    <name evidence="6" type="ORF">E6K75_05655</name>
</gene>
<evidence type="ECO:0000256" key="2">
    <source>
        <dbReference type="ARBA" id="ARBA00022723"/>
    </source>
</evidence>
<name>A0A538SE58_UNCEI</name>
<comment type="caution">
    <text evidence="5">The sequence shown here is derived from an EMBL/GenBank/DDBJ whole genome shotgun (WGS) entry which is preliminary data.</text>
</comment>
<dbReference type="Pfam" id="PF07687">
    <property type="entry name" value="M20_dimer"/>
    <property type="match status" value="1"/>
</dbReference>
<dbReference type="GO" id="GO:0046872">
    <property type="term" value="F:metal ion binding"/>
    <property type="evidence" value="ECO:0007669"/>
    <property type="project" value="UniProtKB-KW"/>
</dbReference>